<evidence type="ECO:0000313" key="1">
    <source>
        <dbReference type="EMBL" id="GMF56234.1"/>
    </source>
</evidence>
<dbReference type="EMBL" id="BSXT01003935">
    <property type="protein sequence ID" value="GMF56234.1"/>
    <property type="molecule type" value="Genomic_DNA"/>
</dbReference>
<protein>
    <submittedName>
        <fullName evidence="1">Unnamed protein product</fullName>
    </submittedName>
</protein>
<accession>A0A9W6Y9E6</accession>
<reference evidence="1" key="1">
    <citation type="submission" date="2023-04" db="EMBL/GenBank/DDBJ databases">
        <title>Phytophthora fragariaefolia NBRC 109709.</title>
        <authorList>
            <person name="Ichikawa N."/>
            <person name="Sato H."/>
            <person name="Tonouchi N."/>
        </authorList>
    </citation>
    <scope>NUCLEOTIDE SEQUENCE</scope>
    <source>
        <strain evidence="1">NBRC 109709</strain>
    </source>
</reference>
<proteinExistence type="predicted"/>
<gene>
    <name evidence="1" type="ORF">Pfra01_002383200</name>
</gene>
<sequence>MALVWFVLVNRNADRLESADCTELPADTLVIEFLSVIVDPMKHDNPHLRGVPVRKLKVCNNREEYSDPLRENLRADTTITGLGENIANAIIVEVPHVWYQLVCPRSSSVLADTVINWVPLGSDYSVRDLRNAVFAQEASFLPDKVKIQCLRVYASRAVYDQGNQTPLALIIRLAGLGKIAADVVVVEASQICYRLINADIGDEFSGALTNWVSLPEDSNVLDQKNAVFAGVSSFLPGNVVAASLQIYTKRTIYSDESRKLLDLNDSVSGLGRDAANAVIVEVPRPRKR</sequence>
<dbReference type="Proteomes" id="UP001165121">
    <property type="component" value="Unassembled WGS sequence"/>
</dbReference>
<name>A0A9W6Y9E6_9STRA</name>
<keyword evidence="2" id="KW-1185">Reference proteome</keyword>
<dbReference type="AlphaFoldDB" id="A0A9W6Y9E6"/>
<evidence type="ECO:0000313" key="2">
    <source>
        <dbReference type="Proteomes" id="UP001165121"/>
    </source>
</evidence>
<comment type="caution">
    <text evidence="1">The sequence shown here is derived from an EMBL/GenBank/DDBJ whole genome shotgun (WGS) entry which is preliminary data.</text>
</comment>
<dbReference type="OrthoDB" id="97765at2759"/>
<organism evidence="1 2">
    <name type="scientific">Phytophthora fragariaefolia</name>
    <dbReference type="NCBI Taxonomy" id="1490495"/>
    <lineage>
        <taxon>Eukaryota</taxon>
        <taxon>Sar</taxon>
        <taxon>Stramenopiles</taxon>
        <taxon>Oomycota</taxon>
        <taxon>Peronosporomycetes</taxon>
        <taxon>Peronosporales</taxon>
        <taxon>Peronosporaceae</taxon>
        <taxon>Phytophthora</taxon>
    </lineage>
</organism>